<evidence type="ECO:0000256" key="1">
    <source>
        <dbReference type="SAM" id="Phobius"/>
    </source>
</evidence>
<reference evidence="2 3" key="4">
    <citation type="journal article" date="2011" name="BMC Genomics">
        <title>RNA-Seq improves annotation of protein-coding genes in the cucumber genome.</title>
        <authorList>
            <person name="Li Z."/>
            <person name="Zhang Z."/>
            <person name="Yan P."/>
            <person name="Huang S."/>
            <person name="Fei Z."/>
            <person name="Lin K."/>
        </authorList>
    </citation>
    <scope>NUCLEOTIDE SEQUENCE [LARGE SCALE GENOMIC DNA]</scope>
    <source>
        <strain evidence="3">cv. 9930</strain>
    </source>
</reference>
<dbReference type="InterPro" id="IPR017853">
    <property type="entry name" value="GH"/>
</dbReference>
<feature type="transmembrane region" description="Helical" evidence="1">
    <location>
        <begin position="58"/>
        <end position="77"/>
    </location>
</feature>
<evidence type="ECO:0000313" key="3">
    <source>
        <dbReference type="Proteomes" id="UP000029981"/>
    </source>
</evidence>
<feature type="transmembrane region" description="Helical" evidence="1">
    <location>
        <begin position="112"/>
        <end position="132"/>
    </location>
</feature>
<keyword evidence="1" id="KW-1133">Transmembrane helix</keyword>
<dbReference type="AlphaFoldDB" id="A0A0A0M247"/>
<reference evidence="2 3" key="1">
    <citation type="journal article" date="2009" name="Nat. Genet.">
        <title>The genome of the cucumber, Cucumis sativus L.</title>
        <authorList>
            <person name="Huang S."/>
            <person name="Li R."/>
            <person name="Zhang Z."/>
            <person name="Li L."/>
            <person name="Gu X."/>
            <person name="Fan W."/>
            <person name="Lucas W.J."/>
            <person name="Wang X."/>
            <person name="Xie B."/>
            <person name="Ni P."/>
            <person name="Ren Y."/>
            <person name="Zhu H."/>
            <person name="Li J."/>
            <person name="Lin K."/>
            <person name="Jin W."/>
            <person name="Fei Z."/>
            <person name="Li G."/>
            <person name="Staub J."/>
            <person name="Kilian A."/>
            <person name="van der Vossen E.A."/>
            <person name="Wu Y."/>
            <person name="Guo J."/>
            <person name="He J."/>
            <person name="Jia Z."/>
            <person name="Ren Y."/>
            <person name="Tian G."/>
            <person name="Lu Y."/>
            <person name="Ruan J."/>
            <person name="Qian W."/>
            <person name="Wang M."/>
            <person name="Huang Q."/>
            <person name="Li B."/>
            <person name="Xuan Z."/>
            <person name="Cao J."/>
            <person name="Asan"/>
            <person name="Wu Z."/>
            <person name="Zhang J."/>
            <person name="Cai Q."/>
            <person name="Bai Y."/>
            <person name="Zhao B."/>
            <person name="Han Y."/>
            <person name="Li Y."/>
            <person name="Li X."/>
            <person name="Wang S."/>
            <person name="Shi Q."/>
            <person name="Liu S."/>
            <person name="Cho W.K."/>
            <person name="Kim J.Y."/>
            <person name="Xu Y."/>
            <person name="Heller-Uszynska K."/>
            <person name="Miao H."/>
            <person name="Cheng Z."/>
            <person name="Zhang S."/>
            <person name="Wu J."/>
            <person name="Yang Y."/>
            <person name="Kang H."/>
            <person name="Li M."/>
            <person name="Liang H."/>
            <person name="Ren X."/>
            <person name="Shi Z."/>
            <person name="Wen M."/>
            <person name="Jian M."/>
            <person name="Yang H."/>
            <person name="Zhang G."/>
            <person name="Yang Z."/>
            <person name="Chen R."/>
            <person name="Liu S."/>
            <person name="Li J."/>
            <person name="Ma L."/>
            <person name="Liu H."/>
            <person name="Zhou Y."/>
            <person name="Zhao J."/>
            <person name="Fang X."/>
            <person name="Li G."/>
            <person name="Fang L."/>
            <person name="Li Y."/>
            <person name="Liu D."/>
            <person name="Zheng H."/>
            <person name="Zhang Y."/>
            <person name="Qin N."/>
            <person name="Li Z."/>
            <person name="Yang G."/>
            <person name="Yang S."/>
            <person name="Bolund L."/>
            <person name="Kristiansen K."/>
            <person name="Zheng H."/>
            <person name="Li S."/>
            <person name="Zhang X."/>
            <person name="Yang H."/>
            <person name="Wang J."/>
            <person name="Sun R."/>
            <person name="Zhang B."/>
            <person name="Jiang S."/>
            <person name="Wang J."/>
            <person name="Du Y."/>
            <person name="Li S."/>
        </authorList>
    </citation>
    <scope>NUCLEOTIDE SEQUENCE [LARGE SCALE GENOMIC DNA]</scope>
    <source>
        <strain evidence="3">cv. 9930</strain>
    </source>
</reference>
<sequence>MVALSSNIVVDAYTTFFSMHTIALKANNLPPPWKVVQLCEKYNNRCIRATDHTTMEEWFVNCITLFINDFTINYMVVGENVIPKLDNNILPAMKFLLDLLNSWFLGQVKITTLFGLSSLGNISLMLLAYIPVKHMLITWEI</sequence>
<reference evidence="2 3" key="3">
    <citation type="journal article" date="2010" name="BMC Genomics">
        <title>Transcriptome sequencing and comparative analysis of cucumber flowers with different sex types.</title>
        <authorList>
            <person name="Guo S."/>
            <person name="Zheng Y."/>
            <person name="Joung J.G."/>
            <person name="Liu S."/>
            <person name="Zhang Z."/>
            <person name="Crasta O.R."/>
            <person name="Sobral B.W."/>
            <person name="Xu Y."/>
            <person name="Huang S."/>
            <person name="Fei Z."/>
        </authorList>
    </citation>
    <scope>NUCLEOTIDE SEQUENCE [LARGE SCALE GENOMIC DNA]</scope>
    <source>
        <strain evidence="3">cv. 9930</strain>
    </source>
</reference>
<evidence type="ECO:0000313" key="2">
    <source>
        <dbReference type="EMBL" id="KGN66291.1"/>
    </source>
</evidence>
<dbReference type="Proteomes" id="UP000029981">
    <property type="component" value="Chromosome 1"/>
</dbReference>
<gene>
    <name evidence="2" type="ORF">Csa_1G596410</name>
</gene>
<protein>
    <submittedName>
        <fullName evidence="2">Uncharacterized protein</fullName>
    </submittedName>
</protein>
<keyword evidence="1" id="KW-0472">Membrane</keyword>
<organism evidence="2 3">
    <name type="scientific">Cucumis sativus</name>
    <name type="common">Cucumber</name>
    <dbReference type="NCBI Taxonomy" id="3659"/>
    <lineage>
        <taxon>Eukaryota</taxon>
        <taxon>Viridiplantae</taxon>
        <taxon>Streptophyta</taxon>
        <taxon>Embryophyta</taxon>
        <taxon>Tracheophyta</taxon>
        <taxon>Spermatophyta</taxon>
        <taxon>Magnoliopsida</taxon>
        <taxon>eudicotyledons</taxon>
        <taxon>Gunneridae</taxon>
        <taxon>Pentapetalae</taxon>
        <taxon>rosids</taxon>
        <taxon>fabids</taxon>
        <taxon>Cucurbitales</taxon>
        <taxon>Cucurbitaceae</taxon>
        <taxon>Benincaseae</taxon>
        <taxon>Cucumis</taxon>
    </lineage>
</organism>
<dbReference type="Gene3D" id="3.20.20.80">
    <property type="entry name" value="Glycosidases"/>
    <property type="match status" value="1"/>
</dbReference>
<name>A0A0A0M247_CUCSA</name>
<proteinExistence type="predicted"/>
<dbReference type="SUPFAM" id="SSF51445">
    <property type="entry name" value="(Trans)glycosidases"/>
    <property type="match status" value="1"/>
</dbReference>
<accession>A0A0A0M247</accession>
<dbReference type="Gramene" id="KGN66291">
    <property type="protein sequence ID" value="KGN66291"/>
    <property type="gene ID" value="Csa_1G596410"/>
</dbReference>
<keyword evidence="3" id="KW-1185">Reference proteome</keyword>
<dbReference type="EMBL" id="CM002922">
    <property type="protein sequence ID" value="KGN66291.1"/>
    <property type="molecule type" value="Genomic_DNA"/>
</dbReference>
<reference evidence="2 3" key="2">
    <citation type="journal article" date="2009" name="PLoS ONE">
        <title>An integrated genetic and cytogenetic map of the cucumber genome.</title>
        <authorList>
            <person name="Ren Y."/>
            <person name="Zhang Z."/>
            <person name="Liu J."/>
            <person name="Staub J.E."/>
            <person name="Han Y."/>
            <person name="Cheng Z."/>
            <person name="Li X."/>
            <person name="Lu J."/>
            <person name="Miao H."/>
            <person name="Kang H."/>
            <person name="Xie B."/>
            <person name="Gu X."/>
            <person name="Wang X."/>
            <person name="Du Y."/>
            <person name="Jin W."/>
            <person name="Huang S."/>
        </authorList>
    </citation>
    <scope>NUCLEOTIDE SEQUENCE [LARGE SCALE GENOMIC DNA]</scope>
    <source>
        <strain evidence="3">cv. 9930</strain>
    </source>
</reference>
<keyword evidence="1" id="KW-0812">Transmembrane</keyword>